<dbReference type="EMBL" id="GG745364">
    <property type="protein sequence ID" value="KNE70195.1"/>
    <property type="molecule type" value="Genomic_DNA"/>
</dbReference>
<dbReference type="InterPro" id="IPR039766">
    <property type="entry name" value="Vps53"/>
</dbReference>
<dbReference type="OMA" id="YKFAEAK"/>
<dbReference type="Gene3D" id="1.10.357.110">
    <property type="entry name" value="Vacuolar protein sorting-associated protein 53, C-terminus"/>
    <property type="match status" value="1"/>
</dbReference>
<reference evidence="10 11" key="1">
    <citation type="submission" date="2009-11" db="EMBL/GenBank/DDBJ databases">
        <title>Annotation of Allomyces macrogynus ATCC 38327.</title>
        <authorList>
            <consortium name="The Broad Institute Genome Sequencing Platform"/>
            <person name="Russ C."/>
            <person name="Cuomo C."/>
            <person name="Burger G."/>
            <person name="Gray M.W."/>
            <person name="Holland P.W.H."/>
            <person name="King N."/>
            <person name="Lang F.B.F."/>
            <person name="Roger A.J."/>
            <person name="Ruiz-Trillo I."/>
            <person name="Young S.K."/>
            <person name="Zeng Q."/>
            <person name="Gargeya S."/>
            <person name="Fitzgerald M."/>
            <person name="Haas B."/>
            <person name="Abouelleil A."/>
            <person name="Alvarado L."/>
            <person name="Arachchi H.M."/>
            <person name="Berlin A."/>
            <person name="Chapman S.B."/>
            <person name="Gearin G."/>
            <person name="Goldberg J."/>
            <person name="Griggs A."/>
            <person name="Gujja S."/>
            <person name="Hansen M."/>
            <person name="Heiman D."/>
            <person name="Howarth C."/>
            <person name="Larimer J."/>
            <person name="Lui A."/>
            <person name="MacDonald P.J.P."/>
            <person name="McCowen C."/>
            <person name="Montmayeur A."/>
            <person name="Murphy C."/>
            <person name="Neiman D."/>
            <person name="Pearson M."/>
            <person name="Priest M."/>
            <person name="Roberts A."/>
            <person name="Saif S."/>
            <person name="Shea T."/>
            <person name="Sisk P."/>
            <person name="Stolte C."/>
            <person name="Sykes S."/>
            <person name="Wortman J."/>
            <person name="Nusbaum C."/>
            <person name="Birren B."/>
        </authorList>
    </citation>
    <scope>NUCLEOTIDE SEQUENCE [LARGE SCALE GENOMIC DNA]</scope>
    <source>
        <strain evidence="10 11">ATCC 38327</strain>
    </source>
</reference>
<evidence type="ECO:0000259" key="8">
    <source>
        <dbReference type="Pfam" id="PF04100"/>
    </source>
</evidence>
<comment type="subcellular location">
    <subcellularLocation>
        <location evidence="2">Endosome membrane</location>
        <topology evidence="2">Peripheral membrane protein</topology>
    </subcellularLocation>
    <subcellularLocation>
        <location evidence="1">Golgi apparatus</location>
        <location evidence="1">trans-Golgi network membrane</location>
        <topology evidence="1">Peripheral membrane protein</topology>
    </subcellularLocation>
</comment>
<evidence type="ECO:0000256" key="2">
    <source>
        <dbReference type="ARBA" id="ARBA00004481"/>
    </source>
</evidence>
<comment type="similarity">
    <text evidence="3">Belongs to the VPS53 family.</text>
</comment>
<feature type="region of interest" description="Disordered" evidence="7">
    <location>
        <begin position="1"/>
        <end position="75"/>
    </location>
</feature>
<dbReference type="AlphaFoldDB" id="A0A0L0T615"/>
<accession>A0A0L0T615</accession>
<reference evidence="11" key="2">
    <citation type="submission" date="2009-11" db="EMBL/GenBank/DDBJ databases">
        <title>The Genome Sequence of Allomyces macrogynus strain ATCC 38327.</title>
        <authorList>
            <consortium name="The Broad Institute Genome Sequencing Platform"/>
            <person name="Russ C."/>
            <person name="Cuomo C."/>
            <person name="Shea T."/>
            <person name="Young S.K."/>
            <person name="Zeng Q."/>
            <person name="Koehrsen M."/>
            <person name="Haas B."/>
            <person name="Borodovsky M."/>
            <person name="Guigo R."/>
            <person name="Alvarado L."/>
            <person name="Berlin A."/>
            <person name="Borenstein D."/>
            <person name="Chen Z."/>
            <person name="Engels R."/>
            <person name="Freedman E."/>
            <person name="Gellesch M."/>
            <person name="Goldberg J."/>
            <person name="Griggs A."/>
            <person name="Gujja S."/>
            <person name="Heiman D."/>
            <person name="Hepburn T."/>
            <person name="Howarth C."/>
            <person name="Jen D."/>
            <person name="Larson L."/>
            <person name="Lewis B."/>
            <person name="Mehta T."/>
            <person name="Park D."/>
            <person name="Pearson M."/>
            <person name="Roberts A."/>
            <person name="Saif S."/>
            <person name="Shenoy N."/>
            <person name="Sisk P."/>
            <person name="Stolte C."/>
            <person name="Sykes S."/>
            <person name="Walk T."/>
            <person name="White J."/>
            <person name="Yandava C."/>
            <person name="Burger G."/>
            <person name="Gray M.W."/>
            <person name="Holland P.W.H."/>
            <person name="King N."/>
            <person name="Lang F.B.F."/>
            <person name="Roger A.J."/>
            <person name="Ruiz-Trillo I."/>
            <person name="Lander E."/>
            <person name="Nusbaum C."/>
        </authorList>
    </citation>
    <scope>NUCLEOTIDE SEQUENCE [LARGE SCALE GENOMIC DNA]</scope>
    <source>
        <strain evidence="11">ATCC 38327</strain>
    </source>
</reference>
<evidence type="ECO:0000256" key="3">
    <source>
        <dbReference type="ARBA" id="ARBA00008628"/>
    </source>
</evidence>
<evidence type="ECO:0000256" key="7">
    <source>
        <dbReference type="SAM" id="MobiDB-lite"/>
    </source>
</evidence>
<gene>
    <name evidence="10" type="ORF">AMAG_15165</name>
</gene>
<dbReference type="Pfam" id="PF16854">
    <property type="entry name" value="VPS53_C"/>
    <property type="match status" value="1"/>
</dbReference>
<feature type="domain" description="Vps53 C-terminal" evidence="9">
    <location>
        <begin position="718"/>
        <end position="803"/>
    </location>
</feature>
<evidence type="ECO:0000256" key="5">
    <source>
        <dbReference type="ARBA" id="ARBA00023034"/>
    </source>
</evidence>
<dbReference type="PANTHER" id="PTHR12820:SF0">
    <property type="entry name" value="VACUOLAR PROTEIN SORTING-ASSOCIATED PROTEIN 53 HOMOLOG"/>
    <property type="match status" value="1"/>
</dbReference>
<keyword evidence="11" id="KW-1185">Reference proteome</keyword>
<feature type="domain" description="Vps53 N-terminal" evidence="8">
    <location>
        <begin position="83"/>
        <end position="436"/>
    </location>
</feature>
<dbReference type="eggNOG" id="KOG2180">
    <property type="taxonomic scope" value="Eukaryota"/>
</dbReference>
<organism evidence="10 11">
    <name type="scientific">Allomyces macrogynus (strain ATCC 38327)</name>
    <name type="common">Allomyces javanicus var. macrogynus</name>
    <dbReference type="NCBI Taxonomy" id="578462"/>
    <lineage>
        <taxon>Eukaryota</taxon>
        <taxon>Fungi</taxon>
        <taxon>Fungi incertae sedis</taxon>
        <taxon>Blastocladiomycota</taxon>
        <taxon>Blastocladiomycetes</taxon>
        <taxon>Blastocladiales</taxon>
        <taxon>Blastocladiaceae</taxon>
        <taxon>Allomyces</taxon>
    </lineage>
</organism>
<evidence type="ECO:0000259" key="9">
    <source>
        <dbReference type="Pfam" id="PF16854"/>
    </source>
</evidence>
<dbReference type="PANTHER" id="PTHR12820">
    <property type="entry name" value="VACUOLAR SORTING PROTEIN 53"/>
    <property type="match status" value="1"/>
</dbReference>
<proteinExistence type="inferred from homology"/>
<name>A0A0L0T615_ALLM3</name>
<dbReference type="GO" id="GO:0005829">
    <property type="term" value="C:cytosol"/>
    <property type="evidence" value="ECO:0007669"/>
    <property type="project" value="GOC"/>
</dbReference>
<sequence>MTTAAPPVAPGPAAADTAISTIRSSRRPSSPFSSLRATNVDADPPVTPSTAALQRLGSPTARSAPSVAGATVPFGQSPLDDKAFDPVSYVNQMFPNEASLASMDAVTAKLGRRLRAMDNAIAANLRSTSTGTAGASSEVAAVTRAMQQLCGHIVTIKDKSRDAERVVVGMTRDIKSLDAAKRNVTVAITVTRRLAMLTAAVKQLRAHAAQREYPQISPMLQAINQLELHFRSYRNVPKVAALLSSLRVVQADLQKQILDLFDSSFTLQAQLQPGINVEMLGQAAFVMDALDDNARQQLQNLYCSLVLREYRTIFNGKDELSNLDNVPRRFAWLKRYLKVYDDDHARLFPAHWAMDHRVATQFADETRAGMALAVAGAPSKPLLKTVKAAVDMEQYLAQRHAEQPPVSLAAAIEPFLGVYLDAEEKRVAEALGKAMARGLAPDEGNPAVLASATDLFLLYKELLATVAKLSRGKLVVDAAALMAKYLDRYAESLDGYVREEARGGAAAAARLGGVMVNSTAAAVSAVAAMAGSGAGAGSGAVAGAGGAAGNAAVTGGTDAGGASSGGIRKEEWLGICRVLNTAQYCATITGQLQDKLIEKTVPPFQAQISLARQAEAFKATTMAAVKCLVRTLVDGPATDAAWTAMGRIAWGSLAMAGDRSDYVALIIRVLQEVVPVVFSGIAEQAMFKSFCDKVAEAVPNKFYSVVLKSKPVNEIGAEQLLMDAHVLRDACLKIPAWGDADAAPSSVFTKVLTKGFAKLDSLLKVLLTPGSAPPDALVTAFLSVYAPRDRTRANLAIVLDVRGARRNDAAAALDLLATRLAAETALANAGDAADTGVGSGALSPPLGGAAGAAMAPRKIWHFHRASG</sequence>
<evidence type="ECO:0000313" key="10">
    <source>
        <dbReference type="EMBL" id="KNE70195.1"/>
    </source>
</evidence>
<keyword evidence="6" id="KW-0472">Membrane</keyword>
<evidence type="ECO:0000256" key="4">
    <source>
        <dbReference type="ARBA" id="ARBA00022753"/>
    </source>
</evidence>
<evidence type="ECO:0000313" key="11">
    <source>
        <dbReference type="Proteomes" id="UP000054350"/>
    </source>
</evidence>
<dbReference type="InterPro" id="IPR031745">
    <property type="entry name" value="Vps53_C"/>
</dbReference>
<dbReference type="GO" id="GO:0000938">
    <property type="term" value="C:GARP complex"/>
    <property type="evidence" value="ECO:0007669"/>
    <property type="project" value="InterPro"/>
</dbReference>
<evidence type="ECO:0000256" key="6">
    <source>
        <dbReference type="ARBA" id="ARBA00023136"/>
    </source>
</evidence>
<dbReference type="InterPro" id="IPR038260">
    <property type="entry name" value="Vps53_C_sf"/>
</dbReference>
<dbReference type="Pfam" id="PF04100">
    <property type="entry name" value="Vps53_N"/>
    <property type="match status" value="1"/>
</dbReference>
<dbReference type="GO" id="GO:0010008">
    <property type="term" value="C:endosome membrane"/>
    <property type="evidence" value="ECO:0007669"/>
    <property type="project" value="UniProtKB-SubCell"/>
</dbReference>
<keyword evidence="5" id="KW-0333">Golgi apparatus</keyword>
<dbReference type="VEuPathDB" id="FungiDB:AMAG_15165"/>
<dbReference type="Proteomes" id="UP000054350">
    <property type="component" value="Unassembled WGS sequence"/>
</dbReference>
<dbReference type="GO" id="GO:0042147">
    <property type="term" value="P:retrograde transport, endosome to Golgi"/>
    <property type="evidence" value="ECO:0007669"/>
    <property type="project" value="InterPro"/>
</dbReference>
<dbReference type="OrthoDB" id="10261632at2759"/>
<keyword evidence="4" id="KW-0967">Endosome</keyword>
<dbReference type="STRING" id="578462.A0A0L0T615"/>
<dbReference type="InterPro" id="IPR007234">
    <property type="entry name" value="Vps53_N"/>
</dbReference>
<evidence type="ECO:0000256" key="1">
    <source>
        <dbReference type="ARBA" id="ARBA00004150"/>
    </source>
</evidence>
<protein>
    <submittedName>
        <fullName evidence="10">Uncharacterized protein</fullName>
    </submittedName>
</protein>
<feature type="compositionally biased region" description="Low complexity" evidence="7">
    <location>
        <begin position="1"/>
        <end position="37"/>
    </location>
</feature>